<dbReference type="Proteomes" id="UP001140091">
    <property type="component" value="Unassembled WGS sequence"/>
</dbReference>
<dbReference type="InterPro" id="IPR050452">
    <property type="entry name" value="Metacaspase"/>
</dbReference>
<evidence type="ECO:0000256" key="2">
    <source>
        <dbReference type="ARBA" id="ARBA00022703"/>
    </source>
</evidence>
<feature type="domain" description="Peptidase C14 caspase" evidence="5">
    <location>
        <begin position="69"/>
        <end position="356"/>
    </location>
</feature>
<evidence type="ECO:0000256" key="1">
    <source>
        <dbReference type="ARBA" id="ARBA00009005"/>
    </source>
</evidence>
<keyword evidence="7" id="KW-1185">Reference proteome</keyword>
<dbReference type="GO" id="GO:0005737">
    <property type="term" value="C:cytoplasm"/>
    <property type="evidence" value="ECO:0007669"/>
    <property type="project" value="TreeGrafter"/>
</dbReference>
<keyword evidence="3" id="KW-0788">Thiol protease</keyword>
<keyword evidence="3" id="KW-0378">Hydrolase</keyword>
<evidence type="ECO:0000313" key="6">
    <source>
        <dbReference type="EMBL" id="KAJ2920457.1"/>
    </source>
</evidence>
<dbReference type="OrthoDB" id="3223806at2759"/>
<dbReference type="GO" id="GO:0006915">
    <property type="term" value="P:apoptotic process"/>
    <property type="evidence" value="ECO:0007669"/>
    <property type="project" value="UniProtKB-KW"/>
</dbReference>
<reference evidence="6" key="1">
    <citation type="submission" date="2022-06" db="EMBL/GenBank/DDBJ databases">
        <title>Genome Sequence of Candolleomyces eurysporus.</title>
        <authorList>
            <person name="Buettner E."/>
        </authorList>
    </citation>
    <scope>NUCLEOTIDE SEQUENCE</scope>
    <source>
        <strain evidence="6">VTCC 930004</strain>
    </source>
</reference>
<dbReference type="PANTHER" id="PTHR48104">
    <property type="entry name" value="METACASPASE-4"/>
    <property type="match status" value="1"/>
</dbReference>
<dbReference type="InterPro" id="IPR011600">
    <property type="entry name" value="Pept_C14_caspase"/>
</dbReference>
<keyword evidence="3" id="KW-0645">Protease</keyword>
<evidence type="ECO:0000313" key="7">
    <source>
        <dbReference type="Proteomes" id="UP001140091"/>
    </source>
</evidence>
<sequence>MPRRRKEEEEYEEEEEEEEVEEEEEEEEAEEEEEENEEEEDAEEPEGSGEEGEEEEEEEDWAYSTCTGKKKALLIGINYFGTTGELRGCINDVENLLTFIEEQWDYHDADVRVLRDDSEDPDDQPTKANILAAMEWLVEDAQPNDALFLHYSGHGSQQEDEDGDEKDGIDEALCPVDYTDAGLIVDDVLHDILVKPLPRGCRLTVLFDSCHSGSALDLPYMYGADGELIETSAAEDSKNALLAAMEAHNSGDMQALMRSARNMALVASGRAAAAHLKSKDEKFSPADVIFLSGCKDHQTSADAIEDGEATGAVSHALVKTLTENPKQTYKELLNNIRTILQEKYTQIPQLSSSHLIDTRLEFII</sequence>
<evidence type="ECO:0000256" key="4">
    <source>
        <dbReference type="SAM" id="MobiDB-lite"/>
    </source>
</evidence>
<keyword evidence="2" id="KW-0053">Apoptosis</keyword>
<evidence type="ECO:0000256" key="3">
    <source>
        <dbReference type="ARBA" id="ARBA00022807"/>
    </source>
</evidence>
<protein>
    <recommendedName>
        <fullName evidence="5">Peptidase C14 caspase domain-containing protein</fullName>
    </recommendedName>
</protein>
<evidence type="ECO:0000259" key="5">
    <source>
        <dbReference type="Pfam" id="PF00656"/>
    </source>
</evidence>
<accession>A0A9W8IP45</accession>
<feature type="region of interest" description="Disordered" evidence="4">
    <location>
        <begin position="1"/>
        <end position="64"/>
    </location>
</feature>
<dbReference type="AlphaFoldDB" id="A0A9W8IP45"/>
<dbReference type="EMBL" id="JANBPK010001922">
    <property type="protein sequence ID" value="KAJ2920457.1"/>
    <property type="molecule type" value="Genomic_DNA"/>
</dbReference>
<organism evidence="6 7">
    <name type="scientific">Candolleomyces eurysporus</name>
    <dbReference type="NCBI Taxonomy" id="2828524"/>
    <lineage>
        <taxon>Eukaryota</taxon>
        <taxon>Fungi</taxon>
        <taxon>Dikarya</taxon>
        <taxon>Basidiomycota</taxon>
        <taxon>Agaricomycotina</taxon>
        <taxon>Agaricomycetes</taxon>
        <taxon>Agaricomycetidae</taxon>
        <taxon>Agaricales</taxon>
        <taxon>Agaricineae</taxon>
        <taxon>Psathyrellaceae</taxon>
        <taxon>Candolleomyces</taxon>
    </lineage>
</organism>
<dbReference type="GO" id="GO:0006508">
    <property type="term" value="P:proteolysis"/>
    <property type="evidence" value="ECO:0007669"/>
    <property type="project" value="InterPro"/>
</dbReference>
<dbReference type="SUPFAM" id="SSF52129">
    <property type="entry name" value="Caspase-like"/>
    <property type="match status" value="1"/>
</dbReference>
<comment type="caution">
    <text evidence="6">The sequence shown here is derived from an EMBL/GenBank/DDBJ whole genome shotgun (WGS) entry which is preliminary data.</text>
</comment>
<dbReference type="Gene3D" id="3.40.50.12660">
    <property type="match status" value="1"/>
</dbReference>
<comment type="similarity">
    <text evidence="1">Belongs to the peptidase C14B family.</text>
</comment>
<name>A0A9W8IP45_9AGAR</name>
<dbReference type="Pfam" id="PF00656">
    <property type="entry name" value="Peptidase_C14"/>
    <property type="match status" value="1"/>
</dbReference>
<dbReference type="GO" id="GO:0004197">
    <property type="term" value="F:cysteine-type endopeptidase activity"/>
    <property type="evidence" value="ECO:0007669"/>
    <property type="project" value="InterPro"/>
</dbReference>
<dbReference type="InterPro" id="IPR029030">
    <property type="entry name" value="Caspase-like_dom_sf"/>
</dbReference>
<feature type="compositionally biased region" description="Acidic residues" evidence="4">
    <location>
        <begin position="9"/>
        <end position="61"/>
    </location>
</feature>
<gene>
    <name evidence="6" type="ORF">H1R20_g16637</name>
</gene>
<feature type="non-terminal residue" evidence="6">
    <location>
        <position position="364"/>
    </location>
</feature>
<dbReference type="PANTHER" id="PTHR48104:SF30">
    <property type="entry name" value="METACASPASE-1"/>
    <property type="match status" value="1"/>
</dbReference>
<proteinExistence type="inferred from homology"/>